<sequence length="1529" mass="173782">MEYYNIPNNFMSFHEGTTEFELVQFEVLEQKHDLVHQRDNTQIFSDSCCLTFEDMPALEFRQQDFLDFQRSIYSIDSLFTEYFIVQEADLLEESDFTTEKAVSPISTFFLLEIDKASLGISNNISIMDEFVTFEDIEVQKWTQEDELLNNEKEFLDFEEFDLLEYLLNPCLPMECPELQVLSSNFFEEIDFIGDIEDSEIREVLFFRTQTSDCASVSSRSIILYEEFQFIDVEPFRFSQVFCDIATVEKVEKLEEMFSEATKLGSFDKLIVSDELTLVDDSFKSVPVPILSNSQNIGSLQSFVDESLNKLELEASSMFDGLYLDWHVLEEDNCNYNKYLSCWKMLEEMEIYSIGSLNIFDNGIVFDFVLSDGTSNKPTSGESKEVLNVDSHPLTVSPITLSRVVSGELLNNDQSERSNAEISSDNGAEVSESADSWPQFNDPDFFLCSHERTRGIQCENINLPLHSHEVFPVGSSTDNMDSYATMEVALQQGIVKMYKIKLSDEILGIIDHFRRSFLAILENNVIVVENQYPSQRLDDISFLRLPKEKLMDQIMKGEAPRTDSVHTDENFISLVALCAIKQMAWYLCYYGFHATYLYTNKLTQSLQSLKYRLSFLQSLIGNVFAKAEKEIIKFHPSLSVIKELLLSNISKRGKKLLIVADQIFWWLLKRLLTSMKIYYDHPQNSWRNTDGQDQCYHFSDAATVKFQSDCCLVSHEYISASFPFDQFGIILEYGGSRNLPRVLTILPQLDNSPLLYFLKVELEDLGVPNALCNGVDMPKKIRSTMKGDHHSTTLDKVEELLHFLPVEENFNRSQIDAADRDEAYLKMPEHCVPSLATEANIFRGSKPSFPDTVIIVNTQNFEKEMVISRRSTYQKILAMEKEGTQVVERDLNLPVDILVNSAVCLAWYDLKNIGKKTSALDEVFSCLPLCIENIAASILTSLSFAFSSCILVFEGEKSFIAAMMESSDELYAAAASLGIDIQIFCSYSSEMTDEIILSCIISANKQIRGMYPRMPESETLAEFFLTAFPSINPLSAHAILSSGGMLVEFLEWSCDRKIRAVQEYTVPGESITLLSLLSKYGEREDSKSAMTDSSSSVCHTPGMQNCHSKSISDNTKRKRDEYLHCTNMRANQSHIEPPKQFSDGRSNFPRSAGPNDIWKSENSEIIDEHGKDKFGLNEELEANMSMMTSKISPLYDFQIAEGFLPLGEKKKPKTHDRGSHSGLKERLDVAAKNDFDRNYKKNSGNQQEDFVGEIIDIYDTTTSGNNISKADLLSFSPLKVEKDSMAGTSRTARKLLFGSSSFSDFPTSAQIGSDSNSWFSLGDHENSSHKEQLDYFDSNFNNNKVYQNQQKGFSHEGGGKKTTSNSQDLPLLEEDNVQHGGTPLWNAIHTNETLHQSPWTIEFLNRIKEKSRLRKQSLPFGLSAPHAGYSSNESKATKRKSPSILEFYKYQGDGAAKRTVEKKRQKRSVQPPHLSRKEKASASIMRTWTPDDKRAKQTLSFATSGNGAQSKLIWSDKNFHTRNRRFGPQM</sequence>
<dbReference type="EMBL" id="CM044707">
    <property type="protein sequence ID" value="KAI5652751.1"/>
    <property type="molecule type" value="Genomic_DNA"/>
</dbReference>
<name>A0ACB9ZW75_CATRO</name>
<reference evidence="2" key="1">
    <citation type="journal article" date="2023" name="Nat. Plants">
        <title>Single-cell RNA sequencing provides a high-resolution roadmap for understanding the multicellular compartmentation of specialized metabolism.</title>
        <authorList>
            <person name="Sun S."/>
            <person name="Shen X."/>
            <person name="Li Y."/>
            <person name="Li Y."/>
            <person name="Wang S."/>
            <person name="Li R."/>
            <person name="Zhang H."/>
            <person name="Shen G."/>
            <person name="Guo B."/>
            <person name="Wei J."/>
            <person name="Xu J."/>
            <person name="St-Pierre B."/>
            <person name="Chen S."/>
            <person name="Sun C."/>
        </authorList>
    </citation>
    <scope>NUCLEOTIDE SEQUENCE [LARGE SCALE GENOMIC DNA]</scope>
</reference>
<gene>
    <name evidence="1" type="ORF">M9H77_29938</name>
</gene>
<dbReference type="Proteomes" id="UP001060085">
    <property type="component" value="Linkage Group LG07"/>
</dbReference>
<proteinExistence type="predicted"/>
<evidence type="ECO:0000313" key="2">
    <source>
        <dbReference type="Proteomes" id="UP001060085"/>
    </source>
</evidence>
<keyword evidence="2" id="KW-1185">Reference proteome</keyword>
<evidence type="ECO:0000313" key="1">
    <source>
        <dbReference type="EMBL" id="KAI5652751.1"/>
    </source>
</evidence>
<accession>A0ACB9ZW75</accession>
<protein>
    <submittedName>
        <fullName evidence="1">Uncharacterized protein</fullName>
    </submittedName>
</protein>
<comment type="caution">
    <text evidence="1">The sequence shown here is derived from an EMBL/GenBank/DDBJ whole genome shotgun (WGS) entry which is preliminary data.</text>
</comment>
<organism evidence="1 2">
    <name type="scientific">Catharanthus roseus</name>
    <name type="common">Madagascar periwinkle</name>
    <name type="synonym">Vinca rosea</name>
    <dbReference type="NCBI Taxonomy" id="4058"/>
    <lineage>
        <taxon>Eukaryota</taxon>
        <taxon>Viridiplantae</taxon>
        <taxon>Streptophyta</taxon>
        <taxon>Embryophyta</taxon>
        <taxon>Tracheophyta</taxon>
        <taxon>Spermatophyta</taxon>
        <taxon>Magnoliopsida</taxon>
        <taxon>eudicotyledons</taxon>
        <taxon>Gunneridae</taxon>
        <taxon>Pentapetalae</taxon>
        <taxon>asterids</taxon>
        <taxon>lamiids</taxon>
        <taxon>Gentianales</taxon>
        <taxon>Apocynaceae</taxon>
        <taxon>Rauvolfioideae</taxon>
        <taxon>Vinceae</taxon>
        <taxon>Catharanthinae</taxon>
        <taxon>Catharanthus</taxon>
    </lineage>
</organism>